<dbReference type="Proteomes" id="UP000694427">
    <property type="component" value="Unplaced"/>
</dbReference>
<dbReference type="PANTHER" id="PTHR34488:SF1">
    <property type="entry name" value="SI:CH211-245H14.1-RELATED"/>
    <property type="match status" value="1"/>
</dbReference>
<keyword evidence="1" id="KW-1133">Transmembrane helix</keyword>
<keyword evidence="1" id="KW-0812">Transmembrane</keyword>
<sequence length="194" mass="21714">MDLAVNDLKKSLNRSGLKEVSSLQQCHFLLFFCPIISRAGTDIDAAVTYINQVKASSLPVIMVVLHYTFDKDKLTQDSNSVIKSEGISAVDCLFYENGLLKCQKNTNAINKIAKDSKSEKWTLYYCLKKDKGSRHPSDQCAEDKGSRHPSYQFADDELLIPDQRRTICGLSKRTVVIIAIALIVLAIILVIFIK</sequence>
<name>A0A8C1QJZ4_CYPCA</name>
<dbReference type="Ensembl" id="ENSCCRT00010050489.1">
    <property type="protein sequence ID" value="ENSCCRP00010046087.1"/>
    <property type="gene ID" value="ENSCCRG00010019517.1"/>
</dbReference>
<reference evidence="2" key="1">
    <citation type="submission" date="2025-08" db="UniProtKB">
        <authorList>
            <consortium name="Ensembl"/>
        </authorList>
    </citation>
    <scope>IDENTIFICATION</scope>
</reference>
<organism evidence="2 3">
    <name type="scientific">Cyprinus carpio</name>
    <name type="common">Common carp</name>
    <dbReference type="NCBI Taxonomy" id="7962"/>
    <lineage>
        <taxon>Eukaryota</taxon>
        <taxon>Metazoa</taxon>
        <taxon>Chordata</taxon>
        <taxon>Craniata</taxon>
        <taxon>Vertebrata</taxon>
        <taxon>Euteleostomi</taxon>
        <taxon>Actinopterygii</taxon>
        <taxon>Neopterygii</taxon>
        <taxon>Teleostei</taxon>
        <taxon>Ostariophysi</taxon>
        <taxon>Cypriniformes</taxon>
        <taxon>Cyprinidae</taxon>
        <taxon>Cyprininae</taxon>
        <taxon>Cyprinus</taxon>
    </lineage>
</organism>
<proteinExistence type="predicted"/>
<evidence type="ECO:0000313" key="3">
    <source>
        <dbReference type="Proteomes" id="UP000694427"/>
    </source>
</evidence>
<accession>A0A8C1QJZ4</accession>
<dbReference type="PANTHER" id="PTHR34488">
    <property type="entry name" value="SI:CH211-245H14.1-RELATED"/>
    <property type="match status" value="1"/>
</dbReference>
<evidence type="ECO:0000313" key="2">
    <source>
        <dbReference type="Ensembl" id="ENSCCRP00010046087.1"/>
    </source>
</evidence>
<dbReference type="AlphaFoldDB" id="A0A8C1QJZ4"/>
<evidence type="ECO:0000256" key="1">
    <source>
        <dbReference type="SAM" id="Phobius"/>
    </source>
</evidence>
<feature type="transmembrane region" description="Helical" evidence="1">
    <location>
        <begin position="174"/>
        <end position="193"/>
    </location>
</feature>
<keyword evidence="1" id="KW-0472">Membrane</keyword>
<keyword evidence="3" id="KW-1185">Reference proteome</keyword>
<reference evidence="2" key="2">
    <citation type="submission" date="2025-09" db="UniProtKB">
        <authorList>
            <consortium name="Ensembl"/>
        </authorList>
    </citation>
    <scope>IDENTIFICATION</scope>
</reference>
<protein>
    <submittedName>
        <fullName evidence="2">Uncharacterized protein</fullName>
    </submittedName>
</protein>